<dbReference type="KEGG" id="wna:KA717_33755"/>
<evidence type="ECO:0000256" key="4">
    <source>
        <dbReference type="ARBA" id="ARBA00022759"/>
    </source>
</evidence>
<dbReference type="SUPFAM" id="SSF143011">
    <property type="entry name" value="RelE-like"/>
    <property type="match status" value="1"/>
</dbReference>
<dbReference type="GO" id="GO:0004519">
    <property type="term" value="F:endonuclease activity"/>
    <property type="evidence" value="ECO:0007669"/>
    <property type="project" value="UniProtKB-KW"/>
</dbReference>
<dbReference type="Proteomes" id="UP001065613">
    <property type="component" value="Chromosome"/>
</dbReference>
<sequence>MWEIALTKRALKDAKKVTRAGLKPKVDQLINILKTNPYQNPPPYEKLTGDLAEMYSRRINIQHRLVYEVDNQAHRVKILMMWSHYE</sequence>
<gene>
    <name evidence="8" type="ORF">KA717_33755</name>
</gene>
<organism evidence="8">
    <name type="scientific">Woronichinia naegeliana WA131</name>
    <dbReference type="NCBI Taxonomy" id="2824559"/>
    <lineage>
        <taxon>Bacteria</taxon>
        <taxon>Bacillati</taxon>
        <taxon>Cyanobacteriota</taxon>
        <taxon>Cyanophyceae</taxon>
        <taxon>Synechococcales</taxon>
        <taxon>Coelosphaeriaceae</taxon>
        <taxon>Woronichinia</taxon>
    </lineage>
</organism>
<dbReference type="Gene3D" id="3.30.2310.20">
    <property type="entry name" value="RelE-like"/>
    <property type="match status" value="1"/>
</dbReference>
<dbReference type="NCBIfam" id="TIGR02116">
    <property type="entry name" value="toxin_Txe_YoeB"/>
    <property type="match status" value="1"/>
</dbReference>
<reference evidence="8" key="1">
    <citation type="submission" date="2021-04" db="EMBL/GenBank/DDBJ databases">
        <title>Genome sequence of Woronichinia naegeliana from Washington state freshwater lake bloom.</title>
        <authorList>
            <person name="Dreher T.W."/>
        </authorList>
    </citation>
    <scope>NUCLEOTIDE SEQUENCE</scope>
    <source>
        <strain evidence="8">WA131</strain>
    </source>
</reference>
<keyword evidence="2" id="KW-1277">Toxin-antitoxin system</keyword>
<dbReference type="InterPro" id="IPR009614">
    <property type="entry name" value="YoeB_toxin"/>
</dbReference>
<evidence type="ECO:0000313" key="8">
    <source>
        <dbReference type="EMBL" id="UXE60461.1"/>
    </source>
</evidence>
<dbReference type="AlphaFoldDB" id="A0A977PUX9"/>
<protein>
    <recommendedName>
        <fullName evidence="7">Endoribonuclease YoeB</fullName>
    </recommendedName>
    <alternativeName>
        <fullName evidence="6">Putative mRNA interferase YoeB</fullName>
    </alternativeName>
</protein>
<dbReference type="InterPro" id="IPR035093">
    <property type="entry name" value="RelE/ParE_toxin_dom_sf"/>
</dbReference>
<accession>A0A977PUX9</accession>
<keyword evidence="5" id="KW-0378">Hydrolase</keyword>
<dbReference type="PANTHER" id="PTHR38039:SF1">
    <property type="entry name" value="TOXIN YOEB"/>
    <property type="match status" value="1"/>
</dbReference>
<dbReference type="PANTHER" id="PTHR38039">
    <property type="entry name" value="TOXIN YOEB"/>
    <property type="match status" value="1"/>
</dbReference>
<keyword evidence="4" id="KW-0255">Endonuclease</keyword>
<evidence type="ECO:0000256" key="7">
    <source>
        <dbReference type="ARBA" id="ARBA00050056"/>
    </source>
</evidence>
<comment type="similarity">
    <text evidence="1">Belongs to the YoeB family.</text>
</comment>
<proteinExistence type="inferred from homology"/>
<evidence type="ECO:0000256" key="3">
    <source>
        <dbReference type="ARBA" id="ARBA00022722"/>
    </source>
</evidence>
<name>A0A977PUX9_9CYAN</name>
<keyword evidence="3" id="KW-0540">Nuclease</keyword>
<evidence type="ECO:0000256" key="6">
    <source>
        <dbReference type="ARBA" id="ARBA00030388"/>
    </source>
</evidence>
<dbReference type="GO" id="GO:0006401">
    <property type="term" value="P:RNA catabolic process"/>
    <property type="evidence" value="ECO:0007669"/>
    <property type="project" value="InterPro"/>
</dbReference>
<dbReference type="GO" id="GO:0016787">
    <property type="term" value="F:hydrolase activity"/>
    <property type="evidence" value="ECO:0007669"/>
    <property type="project" value="UniProtKB-KW"/>
</dbReference>
<dbReference type="GO" id="GO:0045892">
    <property type="term" value="P:negative regulation of DNA-templated transcription"/>
    <property type="evidence" value="ECO:0007669"/>
    <property type="project" value="TreeGrafter"/>
</dbReference>
<dbReference type="Pfam" id="PF06769">
    <property type="entry name" value="YoeB_toxin"/>
    <property type="match status" value="1"/>
</dbReference>
<dbReference type="EMBL" id="CP073041">
    <property type="protein sequence ID" value="UXE60461.1"/>
    <property type="molecule type" value="Genomic_DNA"/>
</dbReference>
<evidence type="ECO:0000256" key="2">
    <source>
        <dbReference type="ARBA" id="ARBA00022649"/>
    </source>
</evidence>
<evidence type="ECO:0000256" key="1">
    <source>
        <dbReference type="ARBA" id="ARBA00008172"/>
    </source>
</evidence>
<evidence type="ECO:0000256" key="5">
    <source>
        <dbReference type="ARBA" id="ARBA00022801"/>
    </source>
</evidence>